<proteinExistence type="predicted"/>
<comment type="caution">
    <text evidence="2">The sequence shown here is derived from an EMBL/GenBank/DDBJ whole genome shotgun (WGS) entry which is preliminary data.</text>
</comment>
<protein>
    <submittedName>
        <fullName evidence="2">Serine/threonine protein kinase domain protein</fullName>
    </submittedName>
</protein>
<dbReference type="InterPro" id="IPR040976">
    <property type="entry name" value="Pkinase_fungal"/>
</dbReference>
<dbReference type="EMBL" id="CAUH01005266">
    <property type="protein sequence ID" value="CCU81596.1"/>
    <property type="molecule type" value="Genomic_DNA"/>
</dbReference>
<reference evidence="2 3" key="1">
    <citation type="journal article" date="2010" name="Science">
        <title>Genome expansion and gene loss in powdery mildew fungi reveal tradeoffs in extreme parasitism.</title>
        <authorList>
            <person name="Spanu P.D."/>
            <person name="Abbott J.C."/>
            <person name="Amselem J."/>
            <person name="Burgis T.A."/>
            <person name="Soanes D.M."/>
            <person name="Stueber K."/>
            <person name="Ver Loren van Themaat E."/>
            <person name="Brown J.K.M."/>
            <person name="Butcher S.A."/>
            <person name="Gurr S.J."/>
            <person name="Lebrun M.-H."/>
            <person name="Ridout C.J."/>
            <person name="Schulze-Lefert P."/>
            <person name="Talbot N.J."/>
            <person name="Ahmadinejad N."/>
            <person name="Ametz C."/>
            <person name="Barton G.R."/>
            <person name="Benjdia M."/>
            <person name="Bidzinski P."/>
            <person name="Bindschedler L.V."/>
            <person name="Both M."/>
            <person name="Brewer M.T."/>
            <person name="Cadle-Davidson L."/>
            <person name="Cadle-Davidson M.M."/>
            <person name="Collemare J."/>
            <person name="Cramer R."/>
            <person name="Frenkel O."/>
            <person name="Godfrey D."/>
            <person name="Harriman J."/>
            <person name="Hoede C."/>
            <person name="King B.C."/>
            <person name="Klages S."/>
            <person name="Kleemann J."/>
            <person name="Knoll D."/>
            <person name="Koti P.S."/>
            <person name="Kreplak J."/>
            <person name="Lopez-Ruiz F.J."/>
            <person name="Lu X."/>
            <person name="Maekawa T."/>
            <person name="Mahanil S."/>
            <person name="Micali C."/>
            <person name="Milgroom M.G."/>
            <person name="Montana G."/>
            <person name="Noir S."/>
            <person name="O'Connell R.J."/>
            <person name="Oberhaensli S."/>
            <person name="Parlange F."/>
            <person name="Pedersen C."/>
            <person name="Quesneville H."/>
            <person name="Reinhardt R."/>
            <person name="Rott M."/>
            <person name="Sacristan S."/>
            <person name="Schmidt S.M."/>
            <person name="Schoen M."/>
            <person name="Skamnioti P."/>
            <person name="Sommer H."/>
            <person name="Stephens A."/>
            <person name="Takahara H."/>
            <person name="Thordal-Christensen H."/>
            <person name="Vigouroux M."/>
            <person name="Wessling R."/>
            <person name="Wicker T."/>
            <person name="Panstruga R."/>
        </authorList>
    </citation>
    <scope>NUCLEOTIDE SEQUENCE [LARGE SCALE GENOMIC DNA]</scope>
    <source>
        <strain evidence="2">DH14</strain>
    </source>
</reference>
<name>N1JLY7_BLUG1</name>
<dbReference type="HOGENOM" id="CLU_005513_1_1_1"/>
<keyword evidence="2" id="KW-0723">Serine/threonine-protein kinase</keyword>
<keyword evidence="2" id="KW-0808">Transferase</keyword>
<dbReference type="GO" id="GO:0004674">
    <property type="term" value="F:protein serine/threonine kinase activity"/>
    <property type="evidence" value="ECO:0007669"/>
    <property type="project" value="UniProtKB-KW"/>
</dbReference>
<evidence type="ECO:0000313" key="3">
    <source>
        <dbReference type="Proteomes" id="UP000015441"/>
    </source>
</evidence>
<accession>N1JLY7</accession>
<keyword evidence="3" id="KW-1185">Reference proteome</keyword>
<gene>
    <name evidence="2" type="ORF">BGHDH14_bghG005266000001001</name>
</gene>
<dbReference type="eggNOG" id="ENOG502SMYA">
    <property type="taxonomic scope" value="Eukaryota"/>
</dbReference>
<dbReference type="PANTHER" id="PTHR38248:SF2">
    <property type="entry name" value="FUNK1 11"/>
    <property type="match status" value="1"/>
</dbReference>
<dbReference type="Pfam" id="PF17667">
    <property type="entry name" value="Pkinase_fungal"/>
    <property type="match status" value="1"/>
</dbReference>
<dbReference type="InParanoid" id="N1JLY7"/>
<organism evidence="2 3">
    <name type="scientific">Blumeria graminis f. sp. hordei (strain DH14)</name>
    <name type="common">Barley powdery mildew</name>
    <name type="synonym">Oidium monilioides f. sp. hordei</name>
    <dbReference type="NCBI Taxonomy" id="546991"/>
    <lineage>
        <taxon>Eukaryota</taxon>
        <taxon>Fungi</taxon>
        <taxon>Dikarya</taxon>
        <taxon>Ascomycota</taxon>
        <taxon>Pezizomycotina</taxon>
        <taxon>Leotiomycetes</taxon>
        <taxon>Erysiphales</taxon>
        <taxon>Erysiphaceae</taxon>
        <taxon>Blumeria</taxon>
        <taxon>Blumeria hordei</taxon>
    </lineage>
</organism>
<evidence type="ECO:0000313" key="2">
    <source>
        <dbReference type="EMBL" id="CCU81596.1"/>
    </source>
</evidence>
<feature type="domain" description="Fungal-type protein kinase" evidence="1">
    <location>
        <begin position="2"/>
        <end position="226"/>
    </location>
</feature>
<evidence type="ECO:0000259" key="1">
    <source>
        <dbReference type="Pfam" id="PF17667"/>
    </source>
</evidence>
<dbReference type="PANTHER" id="PTHR38248">
    <property type="entry name" value="FUNK1 6"/>
    <property type="match status" value="1"/>
</dbReference>
<sequence length="317" mass="36436">MEFEINPNPFFMVGTLVTRGTICFETLDRSKVVKYSWVRILGKSEIDFLQHAHGIEGVAEYVTTDVICTMGDYLKELNFSNASFWKMRSSDPFISKAEDAEESKNPQLRDRELSRIVITPHGHSLRSSKTIMEFLVVIRDAIVAHRRLYVEKKILHGDISDGMLIDLDHAEMAGAPQHANDNFSLTGTMKFMVLERLQYASKSKPTINRTFHHDLESFFCVFIVGCITYERGKKSEEVIDLQNWFTGTIKNNYVAKQLAVLAFEEDILHKFSTKFLSLKPLATELRTILFGEHEPEYEKIIKAFNNTIEEVRGKINQ</sequence>
<dbReference type="AlphaFoldDB" id="N1JLY7"/>
<dbReference type="OrthoDB" id="3527946at2759"/>
<dbReference type="Proteomes" id="UP000015441">
    <property type="component" value="Unassembled WGS sequence"/>
</dbReference>
<dbReference type="STRING" id="546991.N1JLY7"/>
<keyword evidence="2" id="KW-0418">Kinase</keyword>